<keyword evidence="3 7" id="KW-1133">Transmembrane helix</keyword>
<keyword evidence="10" id="KW-1185">Reference proteome</keyword>
<dbReference type="EMBL" id="LCUC01000297">
    <property type="protein sequence ID" value="KKY32589.1"/>
    <property type="molecule type" value="Genomic_DNA"/>
</dbReference>
<feature type="compositionally biased region" description="Low complexity" evidence="6">
    <location>
        <begin position="9"/>
        <end position="23"/>
    </location>
</feature>
<evidence type="ECO:0000259" key="8">
    <source>
        <dbReference type="Pfam" id="PF20684"/>
    </source>
</evidence>
<evidence type="ECO:0000313" key="10">
    <source>
        <dbReference type="Proteomes" id="UP000034680"/>
    </source>
</evidence>
<feature type="region of interest" description="Disordered" evidence="6">
    <location>
        <begin position="1"/>
        <end position="23"/>
    </location>
</feature>
<dbReference type="PANTHER" id="PTHR33048">
    <property type="entry name" value="PTH11-LIKE INTEGRAL MEMBRANE PROTEIN (AFU_ORTHOLOGUE AFUA_5G11245)"/>
    <property type="match status" value="1"/>
</dbReference>
<accession>A0A0G2FEL1</accession>
<dbReference type="InterPro" id="IPR052337">
    <property type="entry name" value="SAT4-like"/>
</dbReference>
<feature type="compositionally biased region" description="Basic and acidic residues" evidence="6">
    <location>
        <begin position="384"/>
        <end position="405"/>
    </location>
</feature>
<organism evidence="9 10">
    <name type="scientific">Diaporthe ampelina</name>
    <dbReference type="NCBI Taxonomy" id="1214573"/>
    <lineage>
        <taxon>Eukaryota</taxon>
        <taxon>Fungi</taxon>
        <taxon>Dikarya</taxon>
        <taxon>Ascomycota</taxon>
        <taxon>Pezizomycotina</taxon>
        <taxon>Sordariomycetes</taxon>
        <taxon>Sordariomycetidae</taxon>
        <taxon>Diaporthales</taxon>
        <taxon>Diaporthaceae</taxon>
        <taxon>Diaporthe</taxon>
    </lineage>
</organism>
<dbReference type="InterPro" id="IPR049326">
    <property type="entry name" value="Rhodopsin_dom_fungi"/>
</dbReference>
<feature type="transmembrane region" description="Helical" evidence="7">
    <location>
        <begin position="226"/>
        <end position="250"/>
    </location>
</feature>
<evidence type="ECO:0000256" key="3">
    <source>
        <dbReference type="ARBA" id="ARBA00022989"/>
    </source>
</evidence>
<comment type="similarity">
    <text evidence="5">Belongs to the SAT4 family.</text>
</comment>
<sequence>MPPSRYLDESVSTGSATTSGSASVETLRAEPEMKFVNPESEVNWGIWTLFVGATAFLALRVWSKIHRRHGLWWDDHILVASWMVLLATNIFITVELATGYVSKTWDDRMLILVSISSCLITVGQTLSKTAFAVTLLRITESWQRCTLWVIIVSLNLYLVILLFLNWVDYCGQKPYWWKMPGVCAPYETIFQIKIGQNVFNIVIDFVLSLFPWLVTWKLRIERYEKVGLCVAMSLGTIIAIFTSVRTWYMLDPDLNTYDSWYVWRQGHTEIWYQAEVAGTIIVQTLPVIRLIIQDLQISLMSTKLNETAGQIPTVGTGTNKTARNSRAWAAANNPHSLSDVSVSDAGSRRSSTAASAHDNDGGEAGVSIRTVEHFELCDLEKLSTEDHRDQRESRSTFSNGDERVMHIGSAL</sequence>
<keyword evidence="4 7" id="KW-0472">Membrane</keyword>
<feature type="transmembrane region" description="Helical" evidence="7">
    <location>
        <begin position="44"/>
        <end position="63"/>
    </location>
</feature>
<feature type="region of interest" description="Disordered" evidence="6">
    <location>
        <begin position="337"/>
        <end position="364"/>
    </location>
</feature>
<dbReference type="STRING" id="1214573.A0A0G2FEL1"/>
<dbReference type="AlphaFoldDB" id="A0A0G2FEL1"/>
<reference evidence="9 10" key="2">
    <citation type="submission" date="2015-05" db="EMBL/GenBank/DDBJ databases">
        <authorList>
            <person name="Morales-Cruz A."/>
            <person name="Amrine K.C."/>
            <person name="Cantu D."/>
        </authorList>
    </citation>
    <scope>NUCLEOTIDE SEQUENCE [LARGE SCALE GENOMIC DNA]</scope>
    <source>
        <strain evidence="9">DA912</strain>
    </source>
</reference>
<name>A0A0G2FEL1_9PEZI</name>
<evidence type="ECO:0000256" key="6">
    <source>
        <dbReference type="SAM" id="MobiDB-lite"/>
    </source>
</evidence>
<proteinExistence type="inferred from homology"/>
<reference evidence="9 10" key="1">
    <citation type="submission" date="2015-05" db="EMBL/GenBank/DDBJ databases">
        <title>Distinctive expansion of gene families associated with plant cell wall degradation and secondary metabolism in the genomes of grapevine trunk pathogens.</title>
        <authorList>
            <person name="Lawrence D.P."/>
            <person name="Travadon R."/>
            <person name="Rolshausen P.E."/>
            <person name="Baumgartner K."/>
        </authorList>
    </citation>
    <scope>NUCLEOTIDE SEQUENCE [LARGE SCALE GENOMIC DNA]</scope>
    <source>
        <strain evidence="9">DA912</strain>
    </source>
</reference>
<feature type="compositionally biased region" description="Low complexity" evidence="6">
    <location>
        <begin position="343"/>
        <end position="356"/>
    </location>
</feature>
<feature type="transmembrane region" description="Helical" evidence="7">
    <location>
        <begin position="109"/>
        <end position="133"/>
    </location>
</feature>
<dbReference type="PANTHER" id="PTHR33048:SF147">
    <property type="entry name" value="INTEGRAL MEMBRANE PROTEIN"/>
    <property type="match status" value="1"/>
</dbReference>
<keyword evidence="2 7" id="KW-0812">Transmembrane</keyword>
<dbReference type="Pfam" id="PF20684">
    <property type="entry name" value="Fung_rhodopsin"/>
    <property type="match status" value="1"/>
</dbReference>
<feature type="transmembrane region" description="Helical" evidence="7">
    <location>
        <begin position="75"/>
        <end position="97"/>
    </location>
</feature>
<feature type="transmembrane region" description="Helical" evidence="7">
    <location>
        <begin position="145"/>
        <end position="167"/>
    </location>
</feature>
<evidence type="ECO:0000256" key="1">
    <source>
        <dbReference type="ARBA" id="ARBA00004141"/>
    </source>
</evidence>
<comment type="caution">
    <text evidence="9">The sequence shown here is derived from an EMBL/GenBank/DDBJ whole genome shotgun (WGS) entry which is preliminary data.</text>
</comment>
<evidence type="ECO:0000256" key="4">
    <source>
        <dbReference type="ARBA" id="ARBA00023136"/>
    </source>
</evidence>
<protein>
    <recommendedName>
        <fullName evidence="8">Rhodopsin domain-containing protein</fullName>
    </recommendedName>
</protein>
<feature type="transmembrane region" description="Helical" evidence="7">
    <location>
        <begin position="270"/>
        <end position="292"/>
    </location>
</feature>
<comment type="subcellular location">
    <subcellularLocation>
        <location evidence="1">Membrane</location>
        <topology evidence="1">Multi-pass membrane protein</topology>
    </subcellularLocation>
</comment>
<feature type="domain" description="Rhodopsin" evidence="8">
    <location>
        <begin position="59"/>
        <end position="293"/>
    </location>
</feature>
<feature type="region of interest" description="Disordered" evidence="6">
    <location>
        <begin position="384"/>
        <end position="411"/>
    </location>
</feature>
<evidence type="ECO:0000256" key="5">
    <source>
        <dbReference type="ARBA" id="ARBA00038359"/>
    </source>
</evidence>
<evidence type="ECO:0000313" key="9">
    <source>
        <dbReference type="EMBL" id="KKY32589.1"/>
    </source>
</evidence>
<gene>
    <name evidence="9" type="ORF">UCDDA912_g07483</name>
</gene>
<dbReference type="OrthoDB" id="5417887at2759"/>
<feature type="transmembrane region" description="Helical" evidence="7">
    <location>
        <begin position="194"/>
        <end position="214"/>
    </location>
</feature>
<dbReference type="Proteomes" id="UP000034680">
    <property type="component" value="Unassembled WGS sequence"/>
</dbReference>
<evidence type="ECO:0000256" key="7">
    <source>
        <dbReference type="SAM" id="Phobius"/>
    </source>
</evidence>
<evidence type="ECO:0000256" key="2">
    <source>
        <dbReference type="ARBA" id="ARBA00022692"/>
    </source>
</evidence>
<dbReference type="GO" id="GO:0016020">
    <property type="term" value="C:membrane"/>
    <property type="evidence" value="ECO:0007669"/>
    <property type="project" value="UniProtKB-SubCell"/>
</dbReference>